<dbReference type="CDD" id="cd01335">
    <property type="entry name" value="Radical_SAM"/>
    <property type="match status" value="1"/>
</dbReference>
<keyword evidence="4" id="KW-0411">Iron-sulfur</keyword>
<dbReference type="EMBL" id="MHVR01000018">
    <property type="protein sequence ID" value="OHA95773.1"/>
    <property type="molecule type" value="Genomic_DNA"/>
</dbReference>
<dbReference type="Pfam" id="PF04055">
    <property type="entry name" value="Radical_SAM"/>
    <property type="match status" value="1"/>
</dbReference>
<dbReference type="AlphaFoldDB" id="A0A1G2TEU8"/>
<dbReference type="PANTHER" id="PTHR11228:SF7">
    <property type="entry name" value="PQQA PEPTIDE CYCLASE"/>
    <property type="match status" value="1"/>
</dbReference>
<dbReference type="InterPro" id="IPR050377">
    <property type="entry name" value="Radical_SAM_PqqE_MftC-like"/>
</dbReference>
<dbReference type="Proteomes" id="UP000178175">
    <property type="component" value="Unassembled WGS sequence"/>
</dbReference>
<protein>
    <recommendedName>
        <fullName evidence="5">Radical SAM core domain-containing protein</fullName>
    </recommendedName>
</protein>
<reference evidence="6 7" key="1">
    <citation type="journal article" date="2016" name="Nat. Commun.">
        <title>Thousands of microbial genomes shed light on interconnected biogeochemical processes in an aquifer system.</title>
        <authorList>
            <person name="Anantharaman K."/>
            <person name="Brown C.T."/>
            <person name="Hug L.A."/>
            <person name="Sharon I."/>
            <person name="Castelle C.J."/>
            <person name="Probst A.J."/>
            <person name="Thomas B.C."/>
            <person name="Singh A."/>
            <person name="Wilkins M.J."/>
            <person name="Karaoz U."/>
            <person name="Brodie E.L."/>
            <person name="Williams K.H."/>
            <person name="Hubbard S.S."/>
            <person name="Banfield J.F."/>
        </authorList>
    </citation>
    <scope>NUCLEOTIDE SEQUENCE [LARGE SCALE GENOMIC DNA]</scope>
</reference>
<sequence length="466" mass="53428">MRRVFILILVIASMFKMETIYAGEPMWDLWGNQNHIRYNAESHEWINDNPSRENLNRAMDAYDGVRKHTLPERVPEKSEVQITFNPIGPRQEVFCAAVFFGGQKRRDVPAEFDLSAKHGFTMKGWDFTRAEVASAIENHQMLNPAFELGSNVCPWNCEFCFTEEDNPTGLKKKLVDEMTLEERLKLIDDAAALGARSINFIGAGEPSIDPHFFTFLERMREKNITPIVYTEGALRFTDREFAKRVYDLGATVVLKVNTLKDEAYQNAIVAGPAGRKSPRAQNYFQDRNKSLEVLMELGFNDCVPTRLAFDTIICQENVNEITEIHRFARRNNIFVLFVNYLPSGRSVQVMHNAISRERQFHVFEEMAVIDREEFGIEHRACFPYAGGVPCTIRGLGLYVKIKGETFDCPGESQPMGNMRSESFKDIWEKARAITQSFDGGCMPRQLFWDRDGQKITRAEISLKLIT</sequence>
<dbReference type="InterPro" id="IPR058240">
    <property type="entry name" value="rSAM_sf"/>
</dbReference>
<dbReference type="Gene3D" id="3.20.20.70">
    <property type="entry name" value="Aldolase class I"/>
    <property type="match status" value="1"/>
</dbReference>
<evidence type="ECO:0000256" key="4">
    <source>
        <dbReference type="ARBA" id="ARBA00023014"/>
    </source>
</evidence>
<dbReference type="InterPro" id="IPR007197">
    <property type="entry name" value="rSAM"/>
</dbReference>
<evidence type="ECO:0000256" key="2">
    <source>
        <dbReference type="ARBA" id="ARBA00022723"/>
    </source>
</evidence>
<proteinExistence type="predicted"/>
<keyword evidence="1" id="KW-0949">S-adenosyl-L-methionine</keyword>
<dbReference type="GO" id="GO:0046872">
    <property type="term" value="F:metal ion binding"/>
    <property type="evidence" value="ECO:0007669"/>
    <property type="project" value="UniProtKB-KW"/>
</dbReference>
<dbReference type="SFLD" id="SFLDG01067">
    <property type="entry name" value="SPASM/twitch_domain_containing"/>
    <property type="match status" value="1"/>
</dbReference>
<dbReference type="InterPro" id="IPR013785">
    <property type="entry name" value="Aldolase_TIM"/>
</dbReference>
<organism evidence="6 7">
    <name type="scientific">Candidatus Zambryskibacteria bacterium RIFCSPHIGHO2_02_FULL_43_14</name>
    <dbReference type="NCBI Taxonomy" id="1802748"/>
    <lineage>
        <taxon>Bacteria</taxon>
        <taxon>Candidatus Zambryskiibacteriota</taxon>
    </lineage>
</organism>
<evidence type="ECO:0000259" key="5">
    <source>
        <dbReference type="Pfam" id="PF04055"/>
    </source>
</evidence>
<dbReference type="GO" id="GO:0051536">
    <property type="term" value="F:iron-sulfur cluster binding"/>
    <property type="evidence" value="ECO:0007669"/>
    <property type="project" value="UniProtKB-KW"/>
</dbReference>
<evidence type="ECO:0000256" key="1">
    <source>
        <dbReference type="ARBA" id="ARBA00022691"/>
    </source>
</evidence>
<dbReference type="SFLD" id="SFLDS00029">
    <property type="entry name" value="Radical_SAM"/>
    <property type="match status" value="1"/>
</dbReference>
<evidence type="ECO:0000313" key="7">
    <source>
        <dbReference type="Proteomes" id="UP000178175"/>
    </source>
</evidence>
<evidence type="ECO:0000313" key="6">
    <source>
        <dbReference type="EMBL" id="OHA95773.1"/>
    </source>
</evidence>
<gene>
    <name evidence="6" type="ORF">A3C70_00590</name>
</gene>
<comment type="caution">
    <text evidence="6">The sequence shown here is derived from an EMBL/GenBank/DDBJ whole genome shotgun (WGS) entry which is preliminary data.</text>
</comment>
<evidence type="ECO:0000256" key="3">
    <source>
        <dbReference type="ARBA" id="ARBA00023004"/>
    </source>
</evidence>
<dbReference type="SUPFAM" id="SSF102114">
    <property type="entry name" value="Radical SAM enzymes"/>
    <property type="match status" value="1"/>
</dbReference>
<name>A0A1G2TEU8_9BACT</name>
<dbReference type="GO" id="GO:0003824">
    <property type="term" value="F:catalytic activity"/>
    <property type="evidence" value="ECO:0007669"/>
    <property type="project" value="InterPro"/>
</dbReference>
<dbReference type="PANTHER" id="PTHR11228">
    <property type="entry name" value="RADICAL SAM DOMAIN PROTEIN"/>
    <property type="match status" value="1"/>
</dbReference>
<feature type="domain" description="Radical SAM core" evidence="5">
    <location>
        <begin position="150"/>
        <end position="327"/>
    </location>
</feature>
<accession>A0A1G2TEU8</accession>
<keyword evidence="2" id="KW-0479">Metal-binding</keyword>
<keyword evidence="3" id="KW-0408">Iron</keyword>